<comment type="caution">
    <text evidence="1">The sequence shown here is derived from an EMBL/GenBank/DDBJ whole genome shotgun (WGS) entry which is preliminary data.</text>
</comment>
<protein>
    <submittedName>
        <fullName evidence="1">LxmA leader domain family RiPP</fullName>
    </submittedName>
</protein>
<dbReference type="EMBL" id="JAGIQL010000049">
    <property type="protein sequence ID" value="MBP0458690.1"/>
    <property type="molecule type" value="Genomic_DNA"/>
</dbReference>
<evidence type="ECO:0000313" key="1">
    <source>
        <dbReference type="EMBL" id="MBP0458690.1"/>
    </source>
</evidence>
<accession>A0A940MET0</accession>
<keyword evidence="2" id="KW-1185">Reference proteome</keyword>
<proteinExistence type="predicted"/>
<sequence length="57" mass="5521">MTDQLIEGYAAYASAEEIQAAGQAPATPVTVALSIAGSALSGAGVGVSIGESIKHSC</sequence>
<dbReference type="AlphaFoldDB" id="A0A940MET0"/>
<reference evidence="1" key="1">
    <citation type="submission" date="2021-03" db="EMBL/GenBank/DDBJ databases">
        <title>Whole genome sequence of Streptomyces bomunensis MMS17-BM035.</title>
        <authorList>
            <person name="Lee J.H."/>
        </authorList>
    </citation>
    <scope>NUCLEOTIDE SEQUENCE</scope>
    <source>
        <strain evidence="1">MMS17-BM035</strain>
    </source>
</reference>
<dbReference type="Proteomes" id="UP000670475">
    <property type="component" value="Unassembled WGS sequence"/>
</dbReference>
<name>A0A940MET0_9ACTN</name>
<evidence type="ECO:0000313" key="2">
    <source>
        <dbReference type="Proteomes" id="UP000670475"/>
    </source>
</evidence>
<gene>
    <name evidence="1" type="ORF">JFN87_14425</name>
</gene>
<dbReference type="NCBIfam" id="NF038146">
    <property type="entry name" value="LxmA_leader"/>
    <property type="match status" value="1"/>
</dbReference>
<dbReference type="RefSeq" id="WP_209340438.1">
    <property type="nucleotide sequence ID" value="NZ_JAGIQL010000049.1"/>
</dbReference>
<organism evidence="1 2">
    <name type="scientific">Streptomyces montanisoli</name>
    <dbReference type="NCBI Taxonomy" id="2798581"/>
    <lineage>
        <taxon>Bacteria</taxon>
        <taxon>Bacillati</taxon>
        <taxon>Actinomycetota</taxon>
        <taxon>Actinomycetes</taxon>
        <taxon>Kitasatosporales</taxon>
        <taxon>Streptomycetaceae</taxon>
        <taxon>Streptomyces</taxon>
    </lineage>
</organism>
<dbReference type="InterPro" id="IPR049906">
    <property type="entry name" value="LxmA-like_leader"/>
</dbReference>